<dbReference type="Proteomes" id="UP000008068">
    <property type="component" value="Unassembled WGS sequence"/>
</dbReference>
<feature type="region of interest" description="Disordered" evidence="1">
    <location>
        <begin position="1"/>
        <end position="31"/>
    </location>
</feature>
<dbReference type="EMBL" id="GL379828">
    <property type="protein sequence ID" value="EGT50387.1"/>
    <property type="molecule type" value="Genomic_DNA"/>
</dbReference>
<dbReference type="HOGENOM" id="CLU_2374626_0_0_1"/>
<accession>G0N1Y0</accession>
<dbReference type="InParanoid" id="G0N1Y0"/>
<evidence type="ECO:0000256" key="1">
    <source>
        <dbReference type="SAM" id="MobiDB-lite"/>
    </source>
</evidence>
<reference evidence="3" key="1">
    <citation type="submission" date="2011-07" db="EMBL/GenBank/DDBJ databases">
        <authorList>
            <consortium name="Caenorhabditis brenneri Sequencing and Analysis Consortium"/>
            <person name="Wilson R.K."/>
        </authorList>
    </citation>
    <scope>NUCLEOTIDE SEQUENCE [LARGE SCALE GENOMIC DNA]</scope>
    <source>
        <strain evidence="3">PB2801</strain>
    </source>
</reference>
<feature type="region of interest" description="Disordered" evidence="1">
    <location>
        <begin position="76"/>
        <end position="95"/>
    </location>
</feature>
<keyword evidence="3" id="KW-1185">Reference proteome</keyword>
<organism evidence="3">
    <name type="scientific">Caenorhabditis brenneri</name>
    <name type="common">Nematode worm</name>
    <dbReference type="NCBI Taxonomy" id="135651"/>
    <lineage>
        <taxon>Eukaryota</taxon>
        <taxon>Metazoa</taxon>
        <taxon>Ecdysozoa</taxon>
        <taxon>Nematoda</taxon>
        <taxon>Chromadorea</taxon>
        <taxon>Rhabditida</taxon>
        <taxon>Rhabditina</taxon>
        <taxon>Rhabditomorpha</taxon>
        <taxon>Rhabditoidea</taxon>
        <taxon>Rhabditidae</taxon>
        <taxon>Peloderinae</taxon>
        <taxon>Caenorhabditis</taxon>
    </lineage>
</organism>
<evidence type="ECO:0000313" key="3">
    <source>
        <dbReference type="Proteomes" id="UP000008068"/>
    </source>
</evidence>
<feature type="compositionally biased region" description="Polar residues" evidence="1">
    <location>
        <begin position="78"/>
        <end position="95"/>
    </location>
</feature>
<evidence type="ECO:0000313" key="2">
    <source>
        <dbReference type="EMBL" id="EGT50387.1"/>
    </source>
</evidence>
<dbReference type="AlphaFoldDB" id="G0N1Y0"/>
<sequence>MNRDHEVPPPPEEIPQADARAAPLPANRQDPNDLVGRIIFQMQPKPSRRRSVILPLSFPRLPPVPERRNLMIKAHIQPSGTRKTKSTTVYKQTIY</sequence>
<protein>
    <submittedName>
        <fullName evidence="2">Uncharacterized protein</fullName>
    </submittedName>
</protein>
<gene>
    <name evidence="2" type="ORF">CAEBREN_26229</name>
</gene>
<proteinExistence type="predicted"/>
<name>G0N1Y0_CAEBE</name>